<dbReference type="KEGG" id="lfa:LFA_1982"/>
<keyword evidence="1" id="KW-0732">Signal</keyword>
<protein>
    <recommendedName>
        <fullName evidence="4">VirK protein</fullName>
    </recommendedName>
</protein>
<evidence type="ECO:0008006" key="4">
    <source>
        <dbReference type="Google" id="ProtNLM"/>
    </source>
</evidence>
<dbReference type="Pfam" id="PF06903">
    <property type="entry name" value="VirK"/>
    <property type="match status" value="1"/>
</dbReference>
<keyword evidence="3" id="KW-1185">Reference proteome</keyword>
<organism evidence="2 3">
    <name type="scientific">Legionella fallonii LLAP-10</name>
    <dbReference type="NCBI Taxonomy" id="1212491"/>
    <lineage>
        <taxon>Bacteria</taxon>
        <taxon>Pseudomonadati</taxon>
        <taxon>Pseudomonadota</taxon>
        <taxon>Gammaproteobacteria</taxon>
        <taxon>Legionellales</taxon>
        <taxon>Legionellaceae</taxon>
        <taxon>Legionella</taxon>
    </lineage>
</organism>
<feature type="chain" id="PRO_5001942639" description="VirK protein" evidence="1">
    <location>
        <begin position="19"/>
        <end position="137"/>
    </location>
</feature>
<dbReference type="EMBL" id="LN614827">
    <property type="protein sequence ID" value="CEG57372.1"/>
    <property type="molecule type" value="Genomic_DNA"/>
</dbReference>
<dbReference type="Proteomes" id="UP000032430">
    <property type="component" value="Chromosome I"/>
</dbReference>
<reference evidence="3" key="1">
    <citation type="submission" date="2014-09" db="EMBL/GenBank/DDBJ databases">
        <authorList>
            <person name="Gomez-Valero L."/>
        </authorList>
    </citation>
    <scope>NUCLEOTIDE SEQUENCE [LARGE SCALE GENOMIC DNA]</scope>
    <source>
        <strain evidence="3">ATCC700992</strain>
    </source>
</reference>
<dbReference type="HOGENOM" id="CLU_1852696_0_0_6"/>
<name>A0A098G4H6_9GAMM</name>
<accession>A0A098G4H6</accession>
<evidence type="ECO:0000313" key="3">
    <source>
        <dbReference type="Proteomes" id="UP000032430"/>
    </source>
</evidence>
<evidence type="ECO:0000256" key="1">
    <source>
        <dbReference type="SAM" id="SignalP"/>
    </source>
</evidence>
<dbReference type="AlphaFoldDB" id="A0A098G4H6"/>
<proteinExistence type="predicted"/>
<dbReference type="RefSeq" id="WP_045095885.1">
    <property type="nucleotide sequence ID" value="NZ_LN614827.1"/>
</dbReference>
<dbReference type="InterPro" id="IPR010694">
    <property type="entry name" value="Uncharacterised_VirK"/>
</dbReference>
<feature type="signal peptide" evidence="1">
    <location>
        <begin position="1"/>
        <end position="18"/>
    </location>
</feature>
<sequence length="137" mass="14874">MKKITLSIWALLSFTAQADELSTFNDVATAVSQGHPVNFVIHFKQCTSQKTLPAITASIAPNAVMIIGNSRITASDRHFTLDEPSARDIPVFDYSKFSIDSQGKASIKITMMNASNYEVLGSHSISCQLGEGFKVFG</sequence>
<gene>
    <name evidence="2" type="ORF">LFA_1982</name>
</gene>
<evidence type="ECO:0000313" key="2">
    <source>
        <dbReference type="EMBL" id="CEG57372.1"/>
    </source>
</evidence>
<dbReference type="OrthoDB" id="5645049at2"/>